<protein>
    <submittedName>
        <fullName evidence="1">Uncharacterized protein</fullName>
    </submittedName>
</protein>
<proteinExistence type="predicted"/>
<dbReference type="PANTHER" id="PTHR31649">
    <property type="entry name" value="AGAP009604-PA"/>
    <property type="match status" value="1"/>
</dbReference>
<gene>
    <name evidence="1" type="ORF">CLODIP_2_CD03411</name>
</gene>
<reference evidence="1 2" key="1">
    <citation type="submission" date="2020-04" db="EMBL/GenBank/DDBJ databases">
        <authorList>
            <person name="Alioto T."/>
            <person name="Alioto T."/>
            <person name="Gomez Garrido J."/>
        </authorList>
    </citation>
    <scope>NUCLEOTIDE SEQUENCE [LARGE SCALE GENOMIC DNA]</scope>
</reference>
<evidence type="ECO:0000313" key="1">
    <source>
        <dbReference type="EMBL" id="CAB3378312.1"/>
    </source>
</evidence>
<evidence type="ECO:0000313" key="2">
    <source>
        <dbReference type="Proteomes" id="UP000494165"/>
    </source>
</evidence>
<dbReference type="SMART" id="SM00696">
    <property type="entry name" value="DM9"/>
    <property type="match status" value="1"/>
</dbReference>
<dbReference type="OrthoDB" id="1925699at2759"/>
<comment type="caution">
    <text evidence="1">The sequence shown here is derived from an EMBL/GenBank/DDBJ whole genome shotgun (WGS) entry which is preliminary data.</text>
</comment>
<sequence>MPSGRANWFCISKDKKDFTLDLNDSRIKKDRKAILVAKTWHKGRVLLGYAKVNEKLGYFVYKGKVLRKEDFQLLRKRKNLAWKLHKKGWKIPKNAFLAGVTRELEKLYIGRVIVKGVELAGQVCGSVCHVAKGDEVFEAQTFQILVIEEKENSHPAKCIK</sequence>
<dbReference type="Pfam" id="PF11901">
    <property type="entry name" value="DM9"/>
    <property type="match status" value="1"/>
</dbReference>
<organism evidence="1 2">
    <name type="scientific">Cloeon dipterum</name>
    <dbReference type="NCBI Taxonomy" id="197152"/>
    <lineage>
        <taxon>Eukaryota</taxon>
        <taxon>Metazoa</taxon>
        <taxon>Ecdysozoa</taxon>
        <taxon>Arthropoda</taxon>
        <taxon>Hexapoda</taxon>
        <taxon>Insecta</taxon>
        <taxon>Pterygota</taxon>
        <taxon>Palaeoptera</taxon>
        <taxon>Ephemeroptera</taxon>
        <taxon>Pisciforma</taxon>
        <taxon>Baetidae</taxon>
        <taxon>Cloeon</taxon>
    </lineage>
</organism>
<dbReference type="Proteomes" id="UP000494165">
    <property type="component" value="Unassembled WGS sequence"/>
</dbReference>
<dbReference type="PANTHER" id="PTHR31649:SF1">
    <property type="entry name" value="FARNESOIC ACID O-METHYL TRANSFERASE DOMAIN-CONTAINING PROTEIN"/>
    <property type="match status" value="1"/>
</dbReference>
<keyword evidence="2" id="KW-1185">Reference proteome</keyword>
<dbReference type="InterPro" id="IPR006616">
    <property type="entry name" value="DM9_repeat"/>
</dbReference>
<name>A0A8S1D664_9INSE</name>
<dbReference type="AlphaFoldDB" id="A0A8S1D664"/>
<accession>A0A8S1D664</accession>
<dbReference type="EMBL" id="CADEPI010000162">
    <property type="protein sequence ID" value="CAB3378312.1"/>
    <property type="molecule type" value="Genomic_DNA"/>
</dbReference>